<comment type="function">
    <text evidence="4">Non catalytic subunit of RNase H2, an endonuclease that specifically degrades the RNA of RNA:DNA hybrids. Participates in DNA replication, possibly by mediating the removal of lagging-strand Okazaki fragment RNA primers during DNA replication. Mediates the excision of single ribonucleotides from DNA:RNA duplexes.</text>
</comment>
<dbReference type="PANTHER" id="PTHR13383">
    <property type="entry name" value="RIBONUCLEASE H2 SUBUNIT B"/>
    <property type="match status" value="1"/>
</dbReference>
<dbReference type="InterPro" id="IPR040456">
    <property type="entry name" value="RNase_H2_suB"/>
</dbReference>
<feature type="region of interest" description="Disordered" evidence="6">
    <location>
        <begin position="258"/>
        <end position="289"/>
    </location>
</feature>
<evidence type="ECO:0000313" key="10">
    <source>
        <dbReference type="Proteomes" id="UP001150538"/>
    </source>
</evidence>
<evidence type="ECO:0000256" key="1">
    <source>
        <dbReference type="ARBA" id="ARBA00004123"/>
    </source>
</evidence>
<dbReference type="PANTHER" id="PTHR13383:SF11">
    <property type="entry name" value="RIBONUCLEASE H2 SUBUNIT B"/>
    <property type="match status" value="1"/>
</dbReference>
<feature type="compositionally biased region" description="Basic and acidic residues" evidence="6">
    <location>
        <begin position="273"/>
        <end position="289"/>
    </location>
</feature>
<comment type="subcellular location">
    <subcellularLocation>
        <location evidence="1">Nucleus</location>
    </subcellularLocation>
</comment>
<dbReference type="Gene3D" id="2.20.25.530">
    <property type="match status" value="1"/>
</dbReference>
<dbReference type="GO" id="GO:0005654">
    <property type="term" value="C:nucleoplasm"/>
    <property type="evidence" value="ECO:0007669"/>
    <property type="project" value="TreeGrafter"/>
</dbReference>
<dbReference type="Gene3D" id="1.10.20.120">
    <property type="match status" value="1"/>
</dbReference>
<dbReference type="OrthoDB" id="29098at2759"/>
<dbReference type="InterPro" id="IPR041195">
    <property type="entry name" value="Rnh202_N"/>
</dbReference>
<dbReference type="Pfam" id="PF09468">
    <property type="entry name" value="RNase_H2-Ydr279"/>
    <property type="match status" value="1"/>
</dbReference>
<protein>
    <recommendedName>
        <fullName evidence="2">Ribonuclease H2 subunit B</fullName>
    </recommendedName>
    <alternativeName>
        <fullName evidence="5">Ribonuclease HI subunit B</fullName>
    </alternativeName>
</protein>
<sequence>MANASSAIVILPDNGTEGLVHYEALTLPHPRTGESSSFYLDSRNSKMFEASDADHYGSRSWIAHNKIYKDGSFTMFTQIDPTFLLVPILQSCCRCFKNGNDSNGRYIQVDSLPFDAGFDSNLHVASLESLVRQGTLLDCALKNICDVQGSYTKVVKFDKARTLQWLKNKVAIAAINYEKTPALMEMTKRIESFKPIPQELKQSIHEYQIVLLISEYLPQSWVDTLMKEYDDFKAVKELETELEATTHASFSTPTDYFNIPKQSTANPKKKTASVKDPKSGPKKISAKDMAKTRTLTSFFAKSSK</sequence>
<dbReference type="GO" id="GO:0006401">
    <property type="term" value="P:RNA catabolic process"/>
    <property type="evidence" value="ECO:0007669"/>
    <property type="project" value="TreeGrafter"/>
</dbReference>
<dbReference type="Proteomes" id="UP001150538">
    <property type="component" value="Unassembled WGS sequence"/>
</dbReference>
<gene>
    <name evidence="9" type="ORF">H4219_001031</name>
</gene>
<accession>A0A9W8A155</accession>
<evidence type="ECO:0000256" key="6">
    <source>
        <dbReference type="SAM" id="MobiDB-lite"/>
    </source>
</evidence>
<name>A0A9W8A155_9FUNG</name>
<organism evidence="9 10">
    <name type="scientific">Mycoemilia scoparia</name>
    <dbReference type="NCBI Taxonomy" id="417184"/>
    <lineage>
        <taxon>Eukaryota</taxon>
        <taxon>Fungi</taxon>
        <taxon>Fungi incertae sedis</taxon>
        <taxon>Zoopagomycota</taxon>
        <taxon>Kickxellomycotina</taxon>
        <taxon>Kickxellomycetes</taxon>
        <taxon>Kickxellales</taxon>
        <taxon>Kickxellaceae</taxon>
        <taxon>Mycoemilia</taxon>
    </lineage>
</organism>
<feature type="domain" description="Rnh202 triple barrel" evidence="8">
    <location>
        <begin position="10"/>
        <end position="80"/>
    </location>
</feature>
<keyword evidence="3" id="KW-0539">Nucleus</keyword>
<evidence type="ECO:0000256" key="3">
    <source>
        <dbReference type="ARBA" id="ARBA00023242"/>
    </source>
</evidence>
<dbReference type="Pfam" id="PF17745">
    <property type="entry name" value="Ydr279_N"/>
    <property type="match status" value="1"/>
</dbReference>
<reference evidence="9" key="1">
    <citation type="submission" date="2022-07" db="EMBL/GenBank/DDBJ databases">
        <title>Phylogenomic reconstructions and comparative analyses of Kickxellomycotina fungi.</title>
        <authorList>
            <person name="Reynolds N.K."/>
            <person name="Stajich J.E."/>
            <person name="Barry K."/>
            <person name="Grigoriev I.V."/>
            <person name="Crous P."/>
            <person name="Smith M.E."/>
        </authorList>
    </citation>
    <scope>NUCLEOTIDE SEQUENCE</scope>
    <source>
        <strain evidence="9">NBRC 100468</strain>
    </source>
</reference>
<proteinExistence type="predicted"/>
<keyword evidence="10" id="KW-1185">Reference proteome</keyword>
<dbReference type="EMBL" id="JANBPU010000009">
    <property type="protein sequence ID" value="KAJ1920795.1"/>
    <property type="molecule type" value="Genomic_DNA"/>
</dbReference>
<evidence type="ECO:0000256" key="4">
    <source>
        <dbReference type="ARBA" id="ARBA00024778"/>
    </source>
</evidence>
<evidence type="ECO:0000259" key="8">
    <source>
        <dbReference type="Pfam" id="PF17745"/>
    </source>
</evidence>
<comment type="caution">
    <text evidence="9">The sequence shown here is derived from an EMBL/GenBank/DDBJ whole genome shotgun (WGS) entry which is preliminary data.</text>
</comment>
<evidence type="ECO:0000256" key="2">
    <source>
        <dbReference type="ARBA" id="ARBA00019062"/>
    </source>
</evidence>
<evidence type="ECO:0000313" key="9">
    <source>
        <dbReference type="EMBL" id="KAJ1920795.1"/>
    </source>
</evidence>
<dbReference type="GO" id="GO:0032299">
    <property type="term" value="C:ribonuclease H2 complex"/>
    <property type="evidence" value="ECO:0007669"/>
    <property type="project" value="InterPro"/>
</dbReference>
<dbReference type="AlphaFoldDB" id="A0A9W8A155"/>
<evidence type="ECO:0000256" key="5">
    <source>
        <dbReference type="ARBA" id="ARBA00033464"/>
    </source>
</evidence>
<dbReference type="InterPro" id="IPR019024">
    <property type="entry name" value="RNase_H2_suB_wHTH"/>
</dbReference>
<feature type="domain" description="Ribonuclease H2 subunit B wHTH" evidence="7">
    <location>
        <begin position="83"/>
        <end position="225"/>
    </location>
</feature>
<evidence type="ECO:0000259" key="7">
    <source>
        <dbReference type="Pfam" id="PF09468"/>
    </source>
</evidence>